<dbReference type="Pfam" id="PF21050">
    <property type="entry name" value="ARMC9_ARM"/>
    <property type="match status" value="1"/>
</dbReference>
<dbReference type="GO" id="GO:0030030">
    <property type="term" value="P:cell projection organization"/>
    <property type="evidence" value="ECO:0007669"/>
    <property type="project" value="UniProtKB-KW"/>
</dbReference>
<dbReference type="PANTHER" id="PTHR14881">
    <property type="entry name" value="LISH DOMAIN-CONTAINING PROTEIN ARMC9"/>
    <property type="match status" value="1"/>
</dbReference>
<evidence type="ECO:0000313" key="12">
    <source>
        <dbReference type="Proteomes" id="UP001519460"/>
    </source>
</evidence>
<dbReference type="InterPro" id="IPR016024">
    <property type="entry name" value="ARM-type_fold"/>
</dbReference>
<accession>A0ABD0JTC1</accession>
<dbReference type="InterPro" id="IPR006594">
    <property type="entry name" value="LisH"/>
</dbReference>
<evidence type="ECO:0000259" key="10">
    <source>
        <dbReference type="Pfam" id="PF23138"/>
    </source>
</evidence>
<evidence type="ECO:0000256" key="6">
    <source>
        <dbReference type="ARBA" id="ARBA00023212"/>
    </source>
</evidence>
<evidence type="ECO:0000256" key="4">
    <source>
        <dbReference type="ARBA" id="ARBA00022490"/>
    </source>
</evidence>
<dbReference type="InterPro" id="IPR048959">
    <property type="entry name" value="ARMC9_ARM_dom"/>
</dbReference>
<keyword evidence="4" id="KW-0963">Cytoplasm</keyword>
<feature type="domain" description="LisH" evidence="9">
    <location>
        <begin position="423"/>
        <end position="531"/>
    </location>
</feature>
<feature type="compositionally biased region" description="Low complexity" evidence="8">
    <location>
        <begin position="724"/>
        <end position="740"/>
    </location>
</feature>
<dbReference type="InterPro" id="IPR048957">
    <property type="entry name" value="ARMC9_LisH"/>
</dbReference>
<name>A0ABD0JTC1_9CAEN</name>
<reference evidence="11 12" key="1">
    <citation type="journal article" date="2023" name="Sci. Data">
        <title>Genome assembly of the Korean intertidal mud-creeper Batillaria attramentaria.</title>
        <authorList>
            <person name="Patra A.K."/>
            <person name="Ho P.T."/>
            <person name="Jun S."/>
            <person name="Lee S.J."/>
            <person name="Kim Y."/>
            <person name="Won Y.J."/>
        </authorList>
    </citation>
    <scope>NUCLEOTIDE SEQUENCE [LARGE SCALE GENOMIC DNA]</scope>
    <source>
        <strain evidence="11">Wonlab-2016</strain>
    </source>
</reference>
<feature type="region of interest" description="Disordered" evidence="8">
    <location>
        <begin position="559"/>
        <end position="754"/>
    </location>
</feature>
<evidence type="ECO:0000313" key="11">
    <source>
        <dbReference type="EMBL" id="KAK7477929.1"/>
    </source>
</evidence>
<dbReference type="Pfam" id="PF23138">
    <property type="entry name" value="CTLH_Armc9"/>
    <property type="match status" value="1"/>
</dbReference>
<proteinExistence type="predicted"/>
<dbReference type="GO" id="GO:0005814">
    <property type="term" value="C:centriole"/>
    <property type="evidence" value="ECO:0007669"/>
    <property type="project" value="UniProtKB-SubCell"/>
</dbReference>
<evidence type="ECO:0000259" key="9">
    <source>
        <dbReference type="Pfam" id="PF21050"/>
    </source>
</evidence>
<protein>
    <recommendedName>
        <fullName evidence="3">LisH domain-containing protein ARMC9</fullName>
    </recommendedName>
</protein>
<sequence length="754" mass="83330">MSGNLSVVAFEGELNAIIKEYLDFGGFDGTLSEFERECREKNKPMGTLDKRAHGDEKLVMVQDSDSVAQKLEFYLNIYFAVYPVKYNQPQGEAEASMSNFKKFIETRGSTLSQTTEFLPFYALPFVPNPKTHPSYRELFTEGWSKDLEARVEKFLTLALKSTAQPRLFNLYVSLYSDPQQMSLLQQQLNDAERKTLTYIRRHNKVQADYHSLIGITADLVDALEATVSGRPITPEYLQQLCSRLFSSHMRTSVDLTRPGTAGDALRASVAPQQPAKAAVEVYPPLDYTKVKAEIQSADDHKKALILQALRWRLTQSSVEKRDQIIADYVQNDILGCASTGPYRDSIMQMLTTSSDAVKQYLARFYNAIASLCVGRGYLAMNPDLLPALMDVLRNGEERDLVAQEMVLGALQKLSLRRQLQTAMIDRGVVEWLVGVLEDNDALSDYTLEYSVALLMNLCLRTAGKKRCVPTAHKTLQVLSDLLGHDNQEIRPYVNGALYSILAIPSVREEAKAMGMEEILRCFIKEDHLTQEDQDALEADLDKDEVVRPQPGDLAGEALLTSQFPLVPPPGTARGKRRVADVQQDQPLQRPVTPGQRRGNETKDTVASRLASRAGAHTPVSNSRPATSSKDVVRPPTRSGSRPATQESTRKGDGSRPPSQPSEKAGRPSTKALEKFGSDVNLNEYRQAFCAKPKIPRTPDPHGSVRPSTRSSLKEAPPQPQFSQSGPRPSSAGKSAPGSPRKGSVTGGSKPATPH</sequence>
<evidence type="ECO:0000256" key="7">
    <source>
        <dbReference type="ARBA" id="ARBA00023273"/>
    </source>
</evidence>
<keyword evidence="7" id="KW-0966">Cell projection</keyword>
<feature type="domain" description="ARMC9 CTLH-like" evidence="10">
    <location>
        <begin position="61"/>
        <end position="160"/>
    </location>
</feature>
<dbReference type="PANTHER" id="PTHR14881:SF4">
    <property type="entry name" value="LISH DOMAIN-CONTAINING PROTEIN ARMC9"/>
    <property type="match status" value="1"/>
</dbReference>
<dbReference type="Gene3D" id="1.25.10.10">
    <property type="entry name" value="Leucine-rich Repeat Variant"/>
    <property type="match status" value="1"/>
</dbReference>
<keyword evidence="12" id="KW-1185">Reference proteome</keyword>
<dbReference type="EMBL" id="JACVVK020000338">
    <property type="protein sequence ID" value="KAK7477929.1"/>
    <property type="molecule type" value="Genomic_DNA"/>
</dbReference>
<dbReference type="InterPro" id="IPR040369">
    <property type="entry name" value="ARMC9"/>
</dbReference>
<dbReference type="SUPFAM" id="SSF48371">
    <property type="entry name" value="ARM repeat"/>
    <property type="match status" value="1"/>
</dbReference>
<dbReference type="PROSITE" id="PS50896">
    <property type="entry name" value="LISH"/>
    <property type="match status" value="1"/>
</dbReference>
<comment type="caution">
    <text evidence="11">The sequence shown here is derived from an EMBL/GenBank/DDBJ whole genome shotgun (WGS) entry which is preliminary data.</text>
</comment>
<evidence type="ECO:0000256" key="5">
    <source>
        <dbReference type="ARBA" id="ARBA00022794"/>
    </source>
</evidence>
<evidence type="ECO:0000256" key="2">
    <source>
        <dbReference type="ARBA" id="ARBA00004120"/>
    </source>
</evidence>
<evidence type="ECO:0000256" key="8">
    <source>
        <dbReference type="SAM" id="MobiDB-lite"/>
    </source>
</evidence>
<dbReference type="Pfam" id="PF21051">
    <property type="entry name" value="ARMC9_LisH"/>
    <property type="match status" value="1"/>
</dbReference>
<comment type="subcellular location">
    <subcellularLocation>
        <location evidence="2">Cytoplasm</location>
        <location evidence="2">Cytoskeleton</location>
        <location evidence="2">Cilium basal body</location>
    </subcellularLocation>
    <subcellularLocation>
        <location evidence="1">Cytoplasm</location>
        <location evidence="1">Cytoskeleton</location>
        <location evidence="1">Microtubule organizing center</location>
        <location evidence="1">Centrosome</location>
        <location evidence="1">Centriole</location>
    </subcellularLocation>
</comment>
<keyword evidence="6" id="KW-0206">Cytoskeleton</keyword>
<evidence type="ECO:0000256" key="3">
    <source>
        <dbReference type="ARBA" id="ARBA00021146"/>
    </source>
</evidence>
<dbReference type="AlphaFoldDB" id="A0ABD0JTC1"/>
<feature type="compositionally biased region" description="Polar residues" evidence="8">
    <location>
        <begin position="618"/>
        <end position="629"/>
    </location>
</feature>
<dbReference type="Proteomes" id="UP001519460">
    <property type="component" value="Unassembled WGS sequence"/>
</dbReference>
<dbReference type="InterPro" id="IPR011989">
    <property type="entry name" value="ARM-like"/>
</dbReference>
<organism evidence="11 12">
    <name type="scientific">Batillaria attramentaria</name>
    <dbReference type="NCBI Taxonomy" id="370345"/>
    <lineage>
        <taxon>Eukaryota</taxon>
        <taxon>Metazoa</taxon>
        <taxon>Spiralia</taxon>
        <taxon>Lophotrochozoa</taxon>
        <taxon>Mollusca</taxon>
        <taxon>Gastropoda</taxon>
        <taxon>Caenogastropoda</taxon>
        <taxon>Sorbeoconcha</taxon>
        <taxon>Cerithioidea</taxon>
        <taxon>Batillariidae</taxon>
        <taxon>Batillaria</taxon>
    </lineage>
</organism>
<evidence type="ECO:0000256" key="1">
    <source>
        <dbReference type="ARBA" id="ARBA00004114"/>
    </source>
</evidence>
<keyword evidence="5" id="KW-0970">Cilium biogenesis/degradation</keyword>
<dbReference type="InterPro" id="IPR056327">
    <property type="entry name" value="ARMC9_CTLH-like_dom"/>
</dbReference>
<feature type="compositionally biased region" description="Polar residues" evidence="8">
    <location>
        <begin position="637"/>
        <end position="646"/>
    </location>
</feature>
<gene>
    <name evidence="11" type="ORF">BaRGS_00030838</name>
</gene>